<gene>
    <name evidence="4" type="ORF">CQZ99_05370</name>
</gene>
<accession>A0A2S9EXI4</accession>
<keyword evidence="3" id="KW-0732">Signal</keyword>
<dbReference type="EMBL" id="PCQL01000004">
    <property type="protein sequence ID" value="PRC21449.1"/>
    <property type="molecule type" value="Genomic_DNA"/>
</dbReference>
<organism evidence="4 5">
    <name type="scientific">Pseudomonas poae</name>
    <dbReference type="NCBI Taxonomy" id="200451"/>
    <lineage>
        <taxon>Bacteria</taxon>
        <taxon>Pseudomonadati</taxon>
        <taxon>Pseudomonadota</taxon>
        <taxon>Gammaproteobacteria</taxon>
        <taxon>Pseudomonadales</taxon>
        <taxon>Pseudomonadaceae</taxon>
        <taxon>Pseudomonas</taxon>
    </lineage>
</organism>
<dbReference type="RefSeq" id="WP_105695727.1">
    <property type="nucleotide sequence ID" value="NZ_CP159260.1"/>
</dbReference>
<evidence type="ECO:0000256" key="3">
    <source>
        <dbReference type="ARBA" id="ARBA00022729"/>
    </source>
</evidence>
<keyword evidence="2" id="KW-0813">Transport</keyword>
<dbReference type="PANTHER" id="PTHR34596">
    <property type="entry name" value="CHITOPORIN"/>
    <property type="match status" value="1"/>
</dbReference>
<dbReference type="InterPro" id="IPR005318">
    <property type="entry name" value="OM_porin_bac"/>
</dbReference>
<proteinExistence type="inferred from homology"/>
<dbReference type="PANTHER" id="PTHR34596:SF2">
    <property type="entry name" value="CHITOPORIN"/>
    <property type="match status" value="1"/>
</dbReference>
<dbReference type="Gene3D" id="2.40.160.10">
    <property type="entry name" value="Porin"/>
    <property type="match status" value="1"/>
</dbReference>
<name>A0A2S9EXI4_9PSED</name>
<dbReference type="AlphaFoldDB" id="A0A2S9EXI4"/>
<evidence type="ECO:0000313" key="5">
    <source>
        <dbReference type="Proteomes" id="UP000238045"/>
    </source>
</evidence>
<dbReference type="InterPro" id="IPR023614">
    <property type="entry name" value="Porin_dom_sf"/>
</dbReference>
<comment type="similarity">
    <text evidence="1">Belongs to the outer membrane porin (Opr) (TC 1.B.25) family.</text>
</comment>
<dbReference type="GO" id="GO:0015288">
    <property type="term" value="F:porin activity"/>
    <property type="evidence" value="ECO:0007669"/>
    <property type="project" value="TreeGrafter"/>
</dbReference>
<comment type="caution">
    <text evidence="4">The sequence shown here is derived from an EMBL/GenBank/DDBJ whole genome shotgun (WGS) entry which is preliminary data.</text>
</comment>
<evidence type="ECO:0000256" key="2">
    <source>
        <dbReference type="ARBA" id="ARBA00022448"/>
    </source>
</evidence>
<dbReference type="Pfam" id="PF03573">
    <property type="entry name" value="OprD"/>
    <property type="match status" value="1"/>
</dbReference>
<dbReference type="Proteomes" id="UP000238045">
    <property type="component" value="Unassembled WGS sequence"/>
</dbReference>
<evidence type="ECO:0000313" key="4">
    <source>
        <dbReference type="EMBL" id="PRC21449.1"/>
    </source>
</evidence>
<reference evidence="4 5" key="1">
    <citation type="submission" date="2017-09" db="EMBL/GenBank/DDBJ databases">
        <title>Genomic, metabolic, and phenotypic characteristics of bacterial isolates from the natural microbiome of the model nematode Caenorhabditis elegans.</title>
        <authorList>
            <person name="Zimmermann J."/>
            <person name="Obeng N."/>
            <person name="Yang W."/>
            <person name="Obeng O."/>
            <person name="Kissoyan K."/>
            <person name="Pees B."/>
            <person name="Dirksen P."/>
            <person name="Hoppner M."/>
            <person name="Franke A."/>
            <person name="Rosenstiel P."/>
            <person name="Leippe M."/>
            <person name="Dierking K."/>
            <person name="Kaleta C."/>
            <person name="Schulenburg H."/>
        </authorList>
    </citation>
    <scope>NUCLEOTIDE SEQUENCE [LARGE SCALE GENOMIC DNA]</scope>
    <source>
        <strain evidence="4 5">MYb117</strain>
    </source>
</reference>
<protein>
    <submittedName>
        <fullName evidence="4">Outer membrane porin, OprD family</fullName>
    </submittedName>
</protein>
<dbReference type="GO" id="GO:0016020">
    <property type="term" value="C:membrane"/>
    <property type="evidence" value="ECO:0007669"/>
    <property type="project" value="InterPro"/>
</dbReference>
<keyword evidence="5" id="KW-1185">Reference proteome</keyword>
<evidence type="ECO:0000256" key="1">
    <source>
        <dbReference type="ARBA" id="ARBA00009075"/>
    </source>
</evidence>
<sequence length="446" mass="49128">MHCIRTLTGAIAGALTFATLIPVAWGDDHGFIEDSSLTLNTRTWFSKEMASKNSLYRYNTQDGPQTSHSRTAWVEGLKLDFRSGFTQTPIGVGMDLSVYSAIALERSTAKAAGGSNRLLVNKDGSVVDDWSKLGIAALKLRLADTQVKIGRQQVETPMMSFFDLRALPASFDGASLENTSVKGLTLKAGYFDHTSPRAAAGTEELGLQWATRTVTPDWNGYVGGDYKFGADWRASAYVSRLEDVWDRQYLGLATQAQWGALTTRIRLDAYNTDSQGRELAGNISQQAYGLTVTPIWGPNTLKFGLQKIVGNEWFDYVRDSNAMSLPNTMGSYFNGPNETSFQVAYTRDWAAFMPGLSSLVWYIRGWGIDGTDYKGGANGAYTLATTQDNESHYEVGAYLMYAFQSSRFKGASLAVGSNWLRTNSKTQIEGNVEEARVVLNVPFRIF</sequence>